<evidence type="ECO:0000313" key="3">
    <source>
        <dbReference type="Proteomes" id="UP000256913"/>
    </source>
</evidence>
<keyword evidence="1" id="KW-1133">Transmembrane helix</keyword>
<organism evidence="2 3">
    <name type="scientific">Asanoa ferruginea</name>
    <dbReference type="NCBI Taxonomy" id="53367"/>
    <lineage>
        <taxon>Bacteria</taxon>
        <taxon>Bacillati</taxon>
        <taxon>Actinomycetota</taxon>
        <taxon>Actinomycetes</taxon>
        <taxon>Micromonosporales</taxon>
        <taxon>Micromonosporaceae</taxon>
        <taxon>Asanoa</taxon>
    </lineage>
</organism>
<evidence type="ECO:0000256" key="1">
    <source>
        <dbReference type="SAM" id="Phobius"/>
    </source>
</evidence>
<dbReference type="EMBL" id="QUMQ01000001">
    <property type="protein sequence ID" value="REF99642.1"/>
    <property type="molecule type" value="Genomic_DNA"/>
</dbReference>
<accession>A0A3D9ZT65</accession>
<feature type="transmembrane region" description="Helical" evidence="1">
    <location>
        <begin position="423"/>
        <end position="445"/>
    </location>
</feature>
<reference evidence="2 3" key="1">
    <citation type="submission" date="2018-08" db="EMBL/GenBank/DDBJ databases">
        <title>Sequencing the genomes of 1000 actinobacteria strains.</title>
        <authorList>
            <person name="Klenk H.-P."/>
        </authorList>
    </citation>
    <scope>NUCLEOTIDE SEQUENCE [LARGE SCALE GENOMIC DNA]</scope>
    <source>
        <strain evidence="2 3">DSM 44099</strain>
    </source>
</reference>
<keyword evidence="1" id="KW-0812">Transmembrane</keyword>
<protein>
    <submittedName>
        <fullName evidence="2">Uncharacterized protein</fullName>
    </submittedName>
</protein>
<dbReference type="AlphaFoldDB" id="A0A3D9ZT65"/>
<feature type="transmembrane region" description="Helical" evidence="1">
    <location>
        <begin position="397"/>
        <end position="417"/>
    </location>
</feature>
<feature type="transmembrane region" description="Helical" evidence="1">
    <location>
        <begin position="233"/>
        <end position="257"/>
    </location>
</feature>
<gene>
    <name evidence="2" type="ORF">DFJ67_5682</name>
</gene>
<keyword evidence="3" id="KW-1185">Reference proteome</keyword>
<keyword evidence="1" id="KW-0472">Membrane</keyword>
<dbReference type="RefSeq" id="WP_116070791.1">
    <property type="nucleotide sequence ID" value="NZ_BONB01000063.1"/>
</dbReference>
<name>A0A3D9ZT65_9ACTN</name>
<dbReference type="OrthoDB" id="3328040at2"/>
<evidence type="ECO:0000313" key="2">
    <source>
        <dbReference type="EMBL" id="REF99642.1"/>
    </source>
</evidence>
<proteinExistence type="predicted"/>
<feature type="transmembrane region" description="Helical" evidence="1">
    <location>
        <begin position="12"/>
        <end position="35"/>
    </location>
</feature>
<comment type="caution">
    <text evidence="2">The sequence shown here is derived from an EMBL/GenBank/DDBJ whole genome shotgun (WGS) entry which is preliminary data.</text>
</comment>
<feature type="transmembrane region" description="Helical" evidence="1">
    <location>
        <begin position="206"/>
        <end position="227"/>
    </location>
</feature>
<sequence>MKLRRRRADRAFRAIIGLLLVTGATVTALLSFRTALRDWDLFSQLALAFWLVLFFVIGIRMIRPAGGGFAVDIDADGWSLRLPSLERRLRWGQIVAVVVADVPSSGGPRNAAPETRLFLVPADAVGLGDATTVPSPLDGTPALDLCRLDEVADDEDRFVDQLAVLTGDRLHDLRNAQPPAGALRLSEFPAGSDLARWHLRLDRRKAVVFTGWYLLVLLPVLVLVVLATQWHQALGFVALMLGGAALIFGFFAAMDLYGDGRSLSDRAARVDGSTLRVTSERRGESVDLHSGTTLVLPPGTLKGTGRAWVLAHRGPKGNPIPDLLLTDPRTGCPRQRADLTALTEALRTSPHEPDRVASRDLADLATRTSSTDEPSPPWPAHSRARLAYDLWRTVKGLIRIVPLALVVATVAMAGAWVLESGPFVAYAILIGATLLFTVWLCYALYRVHAFVIRLIWTVAQAFR</sequence>
<dbReference type="Proteomes" id="UP000256913">
    <property type="component" value="Unassembled WGS sequence"/>
</dbReference>
<feature type="transmembrane region" description="Helical" evidence="1">
    <location>
        <begin position="41"/>
        <end position="59"/>
    </location>
</feature>